<organism evidence="3 4">
    <name type="scientific">Bdellovibrio reynosensis</name>
    <dbReference type="NCBI Taxonomy" id="2835041"/>
    <lineage>
        <taxon>Bacteria</taxon>
        <taxon>Pseudomonadati</taxon>
        <taxon>Bdellovibrionota</taxon>
        <taxon>Bdellovibrionia</taxon>
        <taxon>Bdellovibrionales</taxon>
        <taxon>Pseudobdellovibrionaceae</taxon>
        <taxon>Bdellovibrio</taxon>
    </lineage>
</organism>
<reference evidence="3" key="1">
    <citation type="submission" date="2022-03" db="EMBL/GenBank/DDBJ databases">
        <title>Genome Identification and Characterization of new species Bdellovibrio reynosense LBG001 sp. nov. from a Mexico soil sample.</title>
        <authorList>
            <person name="Camilli A."/>
            <person name="Ajao Y."/>
            <person name="Guo X."/>
        </authorList>
    </citation>
    <scope>NUCLEOTIDE SEQUENCE</scope>
    <source>
        <strain evidence="3">LBG001</strain>
    </source>
</reference>
<accession>A0ABY4C8B3</accession>
<sequence>MKILVIQLARLGDIYMTWPALRALRRSYPAAEIHFLSRPRFEGAVEGLSAIDRHWTLPTSNILAPLVQEEANVTESLQLLGNFIDEVKAQNFDWIINFTFSPASSYLTHSLSSLFTKVSGYSRYKDGTLCLPDEISAYFYAQVGIGKANRVHVADVLASMIDVQFVESDWAPPEAMATSLNLPEQYLVLHVGASEKQKSLSPATWAQTLNYFAKRYSSLPIVLIGAASEWNLADEIQRSVPNLTFLNLAGKTKISDLFSIIQKADLLIGCDSAPIHMASLTDTPTLNVSIGEVNFWETGPKATLGFIYRSDNEGTLVPERLGEVLALLLEGNVAPELITRTSGMVSYDKPETPAEKFRWQLTEALYLGGSYPVAERIEIIKGAMQLNDINSFAMEQIRLIPTKGLEFVGPLLDRAEEVIQTISQSVPELGPLISWYQAEKIRIGPGTLEEICTAALSVHEKMARHIHVYIPQEAIDEEVDNGTL</sequence>
<dbReference type="SUPFAM" id="SSF53756">
    <property type="entry name" value="UDP-Glycosyltransferase/glycogen phosphorylase"/>
    <property type="match status" value="1"/>
</dbReference>
<dbReference type="InterPro" id="IPR002201">
    <property type="entry name" value="Glyco_trans_9"/>
</dbReference>
<dbReference type="PANTHER" id="PTHR30160">
    <property type="entry name" value="TETRAACYLDISACCHARIDE 4'-KINASE-RELATED"/>
    <property type="match status" value="1"/>
</dbReference>
<dbReference type="Pfam" id="PF01075">
    <property type="entry name" value="Glyco_transf_9"/>
    <property type="match status" value="1"/>
</dbReference>
<keyword evidence="1" id="KW-0328">Glycosyltransferase</keyword>
<dbReference type="InterPro" id="IPR051199">
    <property type="entry name" value="LPS_LOS_Heptosyltrfase"/>
</dbReference>
<proteinExistence type="predicted"/>
<dbReference type="RefSeq" id="WP_243535236.1">
    <property type="nucleotide sequence ID" value="NZ_CP093442.1"/>
</dbReference>
<dbReference type="PANTHER" id="PTHR30160:SF1">
    <property type="entry name" value="LIPOPOLYSACCHARIDE 1,2-N-ACETYLGLUCOSAMINETRANSFERASE-RELATED"/>
    <property type="match status" value="1"/>
</dbReference>
<gene>
    <name evidence="3" type="ORF">MNR06_09140</name>
</gene>
<evidence type="ECO:0000256" key="1">
    <source>
        <dbReference type="ARBA" id="ARBA00022676"/>
    </source>
</evidence>
<dbReference type="Gene3D" id="3.40.50.2000">
    <property type="entry name" value="Glycogen Phosphorylase B"/>
    <property type="match status" value="2"/>
</dbReference>
<protein>
    <submittedName>
        <fullName evidence="3">Glycosyltransferase family 9 protein</fullName>
    </submittedName>
</protein>
<evidence type="ECO:0000256" key="2">
    <source>
        <dbReference type="ARBA" id="ARBA00022679"/>
    </source>
</evidence>
<name>A0ABY4C8B3_9BACT</name>
<dbReference type="CDD" id="cd03789">
    <property type="entry name" value="GT9_LPS_heptosyltransferase"/>
    <property type="match status" value="1"/>
</dbReference>
<keyword evidence="2" id="KW-0808">Transferase</keyword>
<keyword evidence="4" id="KW-1185">Reference proteome</keyword>
<dbReference type="EMBL" id="CP093442">
    <property type="protein sequence ID" value="UOE99860.1"/>
    <property type="molecule type" value="Genomic_DNA"/>
</dbReference>
<evidence type="ECO:0000313" key="3">
    <source>
        <dbReference type="EMBL" id="UOE99860.1"/>
    </source>
</evidence>
<evidence type="ECO:0000313" key="4">
    <source>
        <dbReference type="Proteomes" id="UP000830116"/>
    </source>
</evidence>
<dbReference type="Proteomes" id="UP000830116">
    <property type="component" value="Chromosome"/>
</dbReference>